<reference evidence="1 2" key="1">
    <citation type="submission" date="2019-01" db="EMBL/GenBank/DDBJ databases">
        <title>Sinorhodobacter populi sp. nov. isolated from the symptomatic bark tissue of Populus euramericana canker.</title>
        <authorList>
            <person name="Xu G."/>
        </authorList>
    </citation>
    <scope>NUCLEOTIDE SEQUENCE [LARGE SCALE GENOMIC DNA]</scope>
    <source>
        <strain evidence="1 2">07D10-4-3</strain>
    </source>
</reference>
<organism evidence="1 2">
    <name type="scientific">Paenirhodobacter populi</name>
    <dbReference type="NCBI Taxonomy" id="2306993"/>
    <lineage>
        <taxon>Bacteria</taxon>
        <taxon>Pseudomonadati</taxon>
        <taxon>Pseudomonadota</taxon>
        <taxon>Alphaproteobacteria</taxon>
        <taxon>Rhodobacterales</taxon>
        <taxon>Rhodobacter group</taxon>
        <taxon>Paenirhodobacter</taxon>
    </lineage>
</organism>
<dbReference type="RefSeq" id="WP_128232375.1">
    <property type="nucleotide sequence ID" value="NZ_SAUY01000011.1"/>
</dbReference>
<name>A0A443KFG1_9RHOB</name>
<comment type="caution">
    <text evidence="1">The sequence shown here is derived from an EMBL/GenBank/DDBJ whole genome shotgun (WGS) entry which is preliminary data.</text>
</comment>
<reference evidence="1 2" key="2">
    <citation type="submission" date="2019-01" db="EMBL/GenBank/DDBJ databases">
        <authorList>
            <person name="Li Y."/>
        </authorList>
    </citation>
    <scope>NUCLEOTIDE SEQUENCE [LARGE SCALE GENOMIC DNA]</scope>
    <source>
        <strain evidence="1 2">07D10-4-3</strain>
    </source>
</reference>
<protein>
    <submittedName>
        <fullName evidence="1">Uncharacterized protein</fullName>
    </submittedName>
</protein>
<dbReference type="Proteomes" id="UP000284451">
    <property type="component" value="Unassembled WGS sequence"/>
</dbReference>
<gene>
    <name evidence="1" type="ORF">D2T29_10695</name>
</gene>
<accession>A0A443KFG1</accession>
<proteinExistence type="predicted"/>
<dbReference type="EMBL" id="SAUY01000011">
    <property type="protein sequence ID" value="RWR31492.1"/>
    <property type="molecule type" value="Genomic_DNA"/>
</dbReference>
<evidence type="ECO:0000313" key="1">
    <source>
        <dbReference type="EMBL" id="RWR31492.1"/>
    </source>
</evidence>
<sequence>MTQPTFDLQDAAYDLLNGAQALRALRLELCGHGDGDPLRALERDHMSFVLAMMAEKAEACASAWIDEIETRRKKGGNAA</sequence>
<evidence type="ECO:0000313" key="2">
    <source>
        <dbReference type="Proteomes" id="UP000284451"/>
    </source>
</evidence>
<dbReference type="AlphaFoldDB" id="A0A443KFG1"/>